<dbReference type="InterPro" id="IPR006626">
    <property type="entry name" value="PbH1"/>
</dbReference>
<dbReference type="SUPFAM" id="SSF54001">
    <property type="entry name" value="Cysteine proteinases"/>
    <property type="match status" value="1"/>
</dbReference>
<dbReference type="InterPro" id="IPR050704">
    <property type="entry name" value="Peptidase_C85-like"/>
</dbReference>
<dbReference type="Pfam" id="PF02338">
    <property type="entry name" value="OTU"/>
    <property type="match status" value="1"/>
</dbReference>
<feature type="compositionally biased region" description="Basic and acidic residues" evidence="1">
    <location>
        <begin position="16"/>
        <end position="28"/>
    </location>
</feature>
<evidence type="ECO:0000259" key="2">
    <source>
        <dbReference type="PROSITE" id="PS50802"/>
    </source>
</evidence>
<reference evidence="3" key="1">
    <citation type="submission" date="2021-02" db="EMBL/GenBank/DDBJ databases">
        <authorList>
            <person name="Nowell W R."/>
        </authorList>
    </citation>
    <scope>NUCLEOTIDE SEQUENCE</scope>
</reference>
<dbReference type="OrthoDB" id="415023at2759"/>
<accession>A0A815KMM7</accession>
<dbReference type="Gene3D" id="2.160.20.10">
    <property type="entry name" value="Single-stranded right-handed beta-helix, Pectin lyase-like"/>
    <property type="match status" value="2"/>
</dbReference>
<evidence type="ECO:0000313" key="3">
    <source>
        <dbReference type="EMBL" id="CAF1393082.1"/>
    </source>
</evidence>
<dbReference type="AlphaFoldDB" id="A0A815KMM7"/>
<dbReference type="GO" id="GO:0004843">
    <property type="term" value="F:cysteine-type deubiquitinase activity"/>
    <property type="evidence" value="ECO:0007669"/>
    <property type="project" value="TreeGrafter"/>
</dbReference>
<evidence type="ECO:0000313" key="4">
    <source>
        <dbReference type="Proteomes" id="UP000663891"/>
    </source>
</evidence>
<feature type="domain" description="OTU" evidence="2">
    <location>
        <begin position="54"/>
        <end position="176"/>
    </location>
</feature>
<comment type="caution">
    <text evidence="3">The sequence shown here is derived from an EMBL/GenBank/DDBJ whole genome shotgun (WGS) entry which is preliminary data.</text>
</comment>
<dbReference type="PROSITE" id="PS50802">
    <property type="entry name" value="OTU"/>
    <property type="match status" value="1"/>
</dbReference>
<dbReference type="PANTHER" id="PTHR12419:SF7">
    <property type="entry name" value="OTU DOMAIN-CONTAINING PROTEIN 3"/>
    <property type="match status" value="1"/>
</dbReference>
<gene>
    <name evidence="3" type="ORF">VCS650_LOCUS36060</name>
</gene>
<dbReference type="InterPro" id="IPR012334">
    <property type="entry name" value="Pectin_lyas_fold"/>
</dbReference>
<dbReference type="InterPro" id="IPR003323">
    <property type="entry name" value="OTU_dom"/>
</dbReference>
<dbReference type="InterPro" id="IPR038765">
    <property type="entry name" value="Papain-like_cys_pep_sf"/>
</dbReference>
<dbReference type="SUPFAM" id="SSF51126">
    <property type="entry name" value="Pectin lyase-like"/>
    <property type="match status" value="2"/>
</dbReference>
<organism evidence="3 4">
    <name type="scientific">Adineta steineri</name>
    <dbReference type="NCBI Taxonomy" id="433720"/>
    <lineage>
        <taxon>Eukaryota</taxon>
        <taxon>Metazoa</taxon>
        <taxon>Spiralia</taxon>
        <taxon>Gnathifera</taxon>
        <taxon>Rotifera</taxon>
        <taxon>Eurotatoria</taxon>
        <taxon>Bdelloidea</taxon>
        <taxon>Adinetida</taxon>
        <taxon>Adinetidae</taxon>
        <taxon>Adineta</taxon>
    </lineage>
</organism>
<dbReference type="Pfam" id="PF13229">
    <property type="entry name" value="Beta_helix"/>
    <property type="match status" value="1"/>
</dbReference>
<dbReference type="GO" id="GO:0016579">
    <property type="term" value="P:protein deubiquitination"/>
    <property type="evidence" value="ECO:0007669"/>
    <property type="project" value="TreeGrafter"/>
</dbReference>
<evidence type="ECO:0000256" key="1">
    <source>
        <dbReference type="SAM" id="MobiDB-lite"/>
    </source>
</evidence>
<dbReference type="PANTHER" id="PTHR12419">
    <property type="entry name" value="OTU DOMAIN CONTAINING PROTEIN"/>
    <property type="match status" value="1"/>
</dbReference>
<feature type="region of interest" description="Disordered" evidence="1">
    <location>
        <begin position="1"/>
        <end position="35"/>
    </location>
</feature>
<protein>
    <recommendedName>
        <fullName evidence="2">OTU domain-containing protein</fullName>
    </recommendedName>
</protein>
<dbReference type="InterPro" id="IPR039448">
    <property type="entry name" value="Beta_helix"/>
</dbReference>
<dbReference type="SMART" id="SM00710">
    <property type="entry name" value="PbH1"/>
    <property type="match status" value="5"/>
</dbReference>
<dbReference type="Gene3D" id="3.90.70.80">
    <property type="match status" value="1"/>
</dbReference>
<proteinExistence type="predicted"/>
<name>A0A815KMM7_9BILA</name>
<dbReference type="EMBL" id="CAJNON010000858">
    <property type="protein sequence ID" value="CAF1393082.1"/>
    <property type="molecule type" value="Genomic_DNA"/>
</dbReference>
<dbReference type="Proteomes" id="UP000663891">
    <property type="component" value="Unassembled WGS sequence"/>
</dbReference>
<sequence length="744" mass="85521">MGPRRDNLNNKLSSSKRQEREDRQQEKKARGKKTYLRKDDTAPAFNQQLRAFNLQLRDIVGDGNCLFRSFADQMDGDQHRHASYRKKICDYMDNNREDFEPFIVDQTFDAFVRSLSKDGTYGGNECIVAFSRLFDAKICIHQLNQPVWIVCFSDPPKHEIHISYHNYEHYSSVRSLGDQASTSANIRQSMTTCDPSSINEKNDKQYVRLQCDGFFDSLSVLNWGGIVFERKFSMNKLSDIPEISDSASPVFNDINQRQSILNYVDILHAGLRPELTIRHYAERYAALTVFDNLINPLFDNITVLYSASDGMNFSNVGSSIRLKNSVSAYNRGHGIAVTSRYGNVTLDNVHIFDNAGDGVYYAMNNTEWSLREQEESPKRLYKSFCETANSVEFPSYFTYRPPAAGTCCTQAFSSMYNTRLTVHFQSVFLADYRTRYRIELYNGQFDMMPLLANITFNRTLESLSSFSNELLVRLCHSCDDVRSLSCWNQSDRIQLYVVNDDGRDADVHIWNSRIVNNSLSGVRVVNLRSLIEINQTIINHNQRHGLDIDSGAGALWTYHSKFNSNGEDGIHMIYDGGERRISYSDIAFNNQHGISIRLDSPPTGSLLSSINFPTFACRQITFINGSSVRSNGFYGLWQRATCHPSLFYINGSLFERSVYDAMRFDSCQHEWRPQKVIDYQFRSPMIPFNSLLPPPPPPIEEREHNQNFDYVLFFILMMTEKKMKKGGKFCEVSVIYTRTGKSHR</sequence>
<dbReference type="InterPro" id="IPR011050">
    <property type="entry name" value="Pectin_lyase_fold/virulence"/>
</dbReference>